<dbReference type="PRINTS" id="PR00368">
    <property type="entry name" value="FADPNR"/>
</dbReference>
<keyword evidence="2 5" id="KW-0285">Flavoprotein</keyword>
<reference evidence="7" key="1">
    <citation type="submission" date="2020-01" db="EMBL/GenBank/DDBJ databases">
        <authorList>
            <person name="Meier V. D."/>
            <person name="Meier V D."/>
        </authorList>
    </citation>
    <scope>NUCLEOTIDE SEQUENCE</scope>
    <source>
        <strain evidence="7">HLG_WM_MAG_07</strain>
    </source>
</reference>
<dbReference type="InterPro" id="IPR027477">
    <property type="entry name" value="Succ_DH/fumarate_Rdtase_cat_sf"/>
</dbReference>
<dbReference type="PANTHER" id="PTHR43400:SF7">
    <property type="entry name" value="FAD-DEPENDENT OXIDOREDUCTASE 2 FAD BINDING DOMAIN-CONTAINING PROTEIN"/>
    <property type="match status" value="1"/>
</dbReference>
<evidence type="ECO:0000259" key="6">
    <source>
        <dbReference type="Pfam" id="PF00890"/>
    </source>
</evidence>
<dbReference type="AlphaFoldDB" id="A0A6S6SN30"/>
<dbReference type="GO" id="GO:0016491">
    <property type="term" value="F:oxidoreductase activity"/>
    <property type="evidence" value="ECO:0007669"/>
    <property type="project" value="UniProtKB-KW"/>
</dbReference>
<dbReference type="Gene3D" id="3.50.50.60">
    <property type="entry name" value="FAD/NAD(P)-binding domain"/>
    <property type="match status" value="1"/>
</dbReference>
<dbReference type="GO" id="GO:0010181">
    <property type="term" value="F:FMN binding"/>
    <property type="evidence" value="ECO:0007669"/>
    <property type="project" value="InterPro"/>
</dbReference>
<keyword evidence="3 5" id="KW-0274">FAD</keyword>
<keyword evidence="4 5" id="KW-0560">Oxidoreductase</keyword>
<dbReference type="SUPFAM" id="SSF56425">
    <property type="entry name" value="Succinate dehydrogenase/fumarate reductase flavoprotein, catalytic domain"/>
    <property type="match status" value="1"/>
</dbReference>
<evidence type="ECO:0000256" key="5">
    <source>
        <dbReference type="RuleBase" id="RU366062"/>
    </source>
</evidence>
<dbReference type="InterPro" id="IPR003953">
    <property type="entry name" value="FAD-dep_OxRdtase_2_FAD-bd"/>
</dbReference>
<evidence type="ECO:0000256" key="3">
    <source>
        <dbReference type="ARBA" id="ARBA00022827"/>
    </source>
</evidence>
<dbReference type="InterPro" id="IPR050315">
    <property type="entry name" value="FAD-oxidoreductase_2"/>
</dbReference>
<dbReference type="NCBIfam" id="TIGR01813">
    <property type="entry name" value="flavo_cyto_c"/>
    <property type="match status" value="1"/>
</dbReference>
<sequence>MYRQYDSVDVIVIGSGFAGLAAAIVAAQAGCSVRVLEKRDFCGGNSWISGGALAAVDSAMQDRYGIADSTKLMFEDMMRAGRCNNPELVQLVCEHSYDVLQWLRKDFGVKFMPRLEQLGGHSVPRCHNIEDIQGRNIINPMLEMARDLGVQIHMESVMEALIQCDDGAVIGVELRNPEGAQQLFAQQSVILASGGFSDEAAGANALRTSLNDSTSEILHIAEQAGAELVDMEHLQMLPCASPDEEGRGVAPVFASYVIFPYGLMINPETGQRFVNEWTDRKTRADKMLALSACPIGITDQQALDIVGDMIYDHMDEKVTRRFDSLEALAAFHQLPYDVLKETVTTYNDYVARGCDDDFAKPIPVKAKPLKAPFYSVRLWPKAHSTMGGVRINAQAQVMTPLGNPIPRLYAAGEVTGGVHGMSRLGCCAITECLVFGRIAGEQSSVLNPTAETIS</sequence>
<evidence type="ECO:0000313" key="7">
    <source>
        <dbReference type="EMBL" id="CAA6804355.1"/>
    </source>
</evidence>
<dbReference type="PANTHER" id="PTHR43400">
    <property type="entry name" value="FUMARATE REDUCTASE"/>
    <property type="match status" value="1"/>
</dbReference>
<dbReference type="SUPFAM" id="SSF51905">
    <property type="entry name" value="FAD/NAD(P)-binding domain"/>
    <property type="match status" value="1"/>
</dbReference>
<comment type="similarity">
    <text evidence="5">Belongs to the FAD-dependent oxidoreductase 2 family. FRD/SDH subfamily.</text>
</comment>
<protein>
    <submittedName>
        <fullName evidence="7">Flavocytochrome c flavin subunit</fullName>
    </submittedName>
</protein>
<feature type="domain" description="FAD-dependent oxidoreductase 2 FAD-binding" evidence="6">
    <location>
        <begin position="9"/>
        <end position="426"/>
    </location>
</feature>
<name>A0A6S6SN30_9GAMM</name>
<evidence type="ECO:0000256" key="2">
    <source>
        <dbReference type="ARBA" id="ARBA00022630"/>
    </source>
</evidence>
<proteinExistence type="inferred from homology"/>
<organism evidence="7">
    <name type="scientific">uncultured Thiotrichaceae bacterium</name>
    <dbReference type="NCBI Taxonomy" id="298394"/>
    <lineage>
        <taxon>Bacteria</taxon>
        <taxon>Pseudomonadati</taxon>
        <taxon>Pseudomonadota</taxon>
        <taxon>Gammaproteobacteria</taxon>
        <taxon>Thiotrichales</taxon>
        <taxon>Thiotrichaceae</taxon>
        <taxon>environmental samples</taxon>
    </lineage>
</organism>
<dbReference type="EMBL" id="CACVAY010000021">
    <property type="protein sequence ID" value="CAA6804355.1"/>
    <property type="molecule type" value="Genomic_DNA"/>
</dbReference>
<dbReference type="InterPro" id="IPR010960">
    <property type="entry name" value="Flavocytochrome_c"/>
</dbReference>
<gene>
    <name evidence="7" type="ORF">HELGO_WM11601</name>
</gene>
<dbReference type="Pfam" id="PF00890">
    <property type="entry name" value="FAD_binding_2"/>
    <property type="match status" value="1"/>
</dbReference>
<accession>A0A6S6SN30</accession>
<dbReference type="InterPro" id="IPR036188">
    <property type="entry name" value="FAD/NAD-bd_sf"/>
</dbReference>
<evidence type="ECO:0000256" key="1">
    <source>
        <dbReference type="ARBA" id="ARBA00001974"/>
    </source>
</evidence>
<dbReference type="Gene3D" id="3.90.700.10">
    <property type="entry name" value="Succinate dehydrogenase/fumarate reductase flavoprotein, catalytic domain"/>
    <property type="match status" value="1"/>
</dbReference>
<evidence type="ECO:0000256" key="4">
    <source>
        <dbReference type="ARBA" id="ARBA00023002"/>
    </source>
</evidence>
<comment type="cofactor">
    <cofactor evidence="1">
        <name>FAD</name>
        <dbReference type="ChEBI" id="CHEBI:57692"/>
    </cofactor>
</comment>